<gene>
    <name evidence="3" type="ORF">HO173_012184</name>
</gene>
<reference evidence="3 4" key="1">
    <citation type="journal article" date="2020" name="Genomics">
        <title>Complete, high-quality genomes from long-read metagenomic sequencing of two wolf lichen thalli reveals enigmatic genome architecture.</title>
        <authorList>
            <person name="McKenzie S.K."/>
            <person name="Walston R.F."/>
            <person name="Allen J.L."/>
        </authorList>
    </citation>
    <scope>NUCLEOTIDE SEQUENCE [LARGE SCALE GENOMIC DNA]</scope>
    <source>
        <strain evidence="3">WasteWater2</strain>
    </source>
</reference>
<proteinExistence type="predicted"/>
<feature type="compositionally biased region" description="Basic and acidic residues" evidence="2">
    <location>
        <begin position="53"/>
        <end position="62"/>
    </location>
</feature>
<dbReference type="EMBL" id="JACCJC010000085">
    <property type="protein sequence ID" value="KAF6227545.1"/>
    <property type="molecule type" value="Genomic_DNA"/>
</dbReference>
<feature type="compositionally biased region" description="Basic and acidic residues" evidence="2">
    <location>
        <begin position="20"/>
        <end position="31"/>
    </location>
</feature>
<dbReference type="RefSeq" id="XP_037159036.1">
    <property type="nucleotide sequence ID" value="XM_037314056.1"/>
</dbReference>
<protein>
    <submittedName>
        <fullName evidence="3">Uncharacterized protein</fullName>
    </submittedName>
</protein>
<evidence type="ECO:0000256" key="1">
    <source>
        <dbReference type="SAM" id="Coils"/>
    </source>
</evidence>
<keyword evidence="1" id="KW-0175">Coiled coil</keyword>
<evidence type="ECO:0000313" key="3">
    <source>
        <dbReference type="EMBL" id="KAF6227545.1"/>
    </source>
</evidence>
<keyword evidence="4" id="KW-1185">Reference proteome</keyword>
<feature type="region of interest" description="Disordered" evidence="2">
    <location>
        <begin position="1"/>
        <end position="71"/>
    </location>
</feature>
<evidence type="ECO:0000313" key="4">
    <source>
        <dbReference type="Proteomes" id="UP000578531"/>
    </source>
</evidence>
<feature type="coiled-coil region" evidence="1">
    <location>
        <begin position="94"/>
        <end position="156"/>
    </location>
</feature>
<dbReference type="AlphaFoldDB" id="A0A8H6CQ45"/>
<feature type="coiled-coil region" evidence="1">
    <location>
        <begin position="200"/>
        <end position="241"/>
    </location>
</feature>
<organism evidence="3 4">
    <name type="scientific">Letharia columbiana</name>
    <dbReference type="NCBI Taxonomy" id="112416"/>
    <lineage>
        <taxon>Eukaryota</taxon>
        <taxon>Fungi</taxon>
        <taxon>Dikarya</taxon>
        <taxon>Ascomycota</taxon>
        <taxon>Pezizomycotina</taxon>
        <taxon>Lecanoromycetes</taxon>
        <taxon>OSLEUM clade</taxon>
        <taxon>Lecanoromycetidae</taxon>
        <taxon>Lecanorales</taxon>
        <taxon>Lecanorineae</taxon>
        <taxon>Parmeliaceae</taxon>
        <taxon>Letharia</taxon>
    </lineage>
</organism>
<accession>A0A8H6CQ45</accession>
<comment type="caution">
    <text evidence="3">The sequence shown here is derived from an EMBL/GenBank/DDBJ whole genome shotgun (WGS) entry which is preliminary data.</text>
</comment>
<name>A0A8H6CQ45_9LECA</name>
<dbReference type="GeneID" id="59293820"/>
<evidence type="ECO:0000256" key="2">
    <source>
        <dbReference type="SAM" id="MobiDB-lite"/>
    </source>
</evidence>
<dbReference type="OrthoDB" id="4755094at2759"/>
<dbReference type="Proteomes" id="UP000578531">
    <property type="component" value="Unassembled WGS sequence"/>
</dbReference>
<sequence>MAVEQAQELQPLDKSMMAARFDDSRTKEPETWYKVVHNAGPEEVAESPSNSEDELHMSHDESTTSVSRPCGSQKVALLTTKPYQPAKLTESEKLEPLEKDYRDLQKAYDDARRDLHSSSRENRDQSLELRDIKRHLAKSQEQNTQLREQNGLLQEAYQAHRARGEKLSKSERNKYNERFEMFENHISHLQHERHKRETHMEFLTEQTREANDGKERLEAEARKLQRQIRDLSANLTECRDDLLRLQPTSQVSDNEISEQFSNLDQQIAGWVDDKTEDSTVLEEKFGSIKTVDGLPEMLRMFATPDHLRLAKKYPSSQPLLLRYFVHCYLRTFILSSDVYLFGLDARTIALLRGMEEGIKQLEPCRDEKTLRNWRSETLQGLLKMDSFIEEQSRQAKLASQTLSSALSALTSASPNDDDADSAELHKQIIQPTIHLATKLRLSTTDYRLTFHPFTRDPGKTSTAYHQEIPNCSMVDITTHKIVRPDSMLKVGDDGRVGEEMLVVSPALVREHTDGKGRVMVCKPTVLVRLDEPMGKRSRGIRALGAWTPSWLVGDDGVE</sequence>